<dbReference type="AlphaFoldDB" id="A0A7V8UUY0"/>
<name>A0A7V8UUY0_9CORY</name>
<sequence length="293" mass="32437">MGGIANKRQAELDLIQRVAAQCKTAVITGPAAARWLDLSTLNWVTSVDLALPGGSRSWGKTYPDRIYRSGRLLDHEHLVHDGIRTATAIRAMFDTFRYYGRMEALVQIESARFKHEHLTTEYLLAKAATLPHAPGIRPFRALIEHSTDTSASPLETRLRDTLLQAVASGLLKGVETLEFQVGFRIVDADGWPTVAWADALINGFLVLEADGREKNSGAMGDAADALRRERHRETQLQNRGAVVRRVGWDAGSWGTVIAGVQQIINHHPGVHQLPNRIDTPYRVWLADLERSAG</sequence>
<dbReference type="Proteomes" id="UP000577408">
    <property type="component" value="Unassembled WGS sequence"/>
</dbReference>
<dbReference type="RefSeq" id="WP_181192474.1">
    <property type="nucleotide sequence ID" value="NZ_JABFED010000005.1"/>
</dbReference>
<dbReference type="EMBL" id="JABFED010000005">
    <property type="protein sequence ID" value="MBA1837777.1"/>
    <property type="molecule type" value="Genomic_DNA"/>
</dbReference>
<accession>A0A7V8UUY0</accession>
<proteinExistence type="predicted"/>
<reference evidence="1 2" key="1">
    <citation type="submission" date="2020-05" db="EMBL/GenBank/DDBJ databases">
        <title>Descriptions of Corynebacterium xxxx sp. nov., Corynebacterium yyyy sp. nov. and Corynebacterium zzzz sp. nov.</title>
        <authorList>
            <person name="Zhang G."/>
        </authorList>
    </citation>
    <scope>NUCLEOTIDE SEQUENCE [LARGE SCALE GENOMIC DNA]</scope>
    <source>
        <strain evidence="2">zg-913</strain>
    </source>
</reference>
<evidence type="ECO:0000313" key="2">
    <source>
        <dbReference type="Proteomes" id="UP000577408"/>
    </source>
</evidence>
<keyword evidence="2" id="KW-1185">Reference proteome</keyword>
<protein>
    <recommendedName>
        <fullName evidence="3">DUF559 domain-containing protein</fullName>
    </recommendedName>
</protein>
<evidence type="ECO:0000313" key="1">
    <source>
        <dbReference type="EMBL" id="MBA1837777.1"/>
    </source>
</evidence>
<evidence type="ECO:0008006" key="3">
    <source>
        <dbReference type="Google" id="ProtNLM"/>
    </source>
</evidence>
<gene>
    <name evidence="1" type="ORF">HMA55_07700</name>
</gene>
<organism evidence="1 2">
    <name type="scientific">Corynebacterium wankanglinii</name>
    <dbReference type="NCBI Taxonomy" id="2735136"/>
    <lineage>
        <taxon>Bacteria</taxon>
        <taxon>Bacillati</taxon>
        <taxon>Actinomycetota</taxon>
        <taxon>Actinomycetes</taxon>
        <taxon>Mycobacteriales</taxon>
        <taxon>Corynebacteriaceae</taxon>
        <taxon>Corynebacterium</taxon>
    </lineage>
</organism>
<comment type="caution">
    <text evidence="1">The sequence shown here is derived from an EMBL/GenBank/DDBJ whole genome shotgun (WGS) entry which is preliminary data.</text>
</comment>